<accession>A0ABY2TKZ4</accession>
<dbReference type="SUPFAM" id="SSF159594">
    <property type="entry name" value="XCC0632-like"/>
    <property type="match status" value="1"/>
</dbReference>
<evidence type="ECO:0000259" key="1">
    <source>
        <dbReference type="Pfam" id="PF03886"/>
    </source>
</evidence>
<protein>
    <recommendedName>
        <fullName evidence="1">ABC-type transport auxiliary lipoprotein component domain-containing protein</fullName>
    </recommendedName>
</protein>
<dbReference type="EMBL" id="NXLY01000001">
    <property type="protein sequence ID" value="TKX34787.1"/>
    <property type="molecule type" value="Genomic_DNA"/>
</dbReference>
<name>A0ABY2TKZ4_9BACT</name>
<dbReference type="InterPro" id="IPR005586">
    <property type="entry name" value="ABC_trans_aux"/>
</dbReference>
<keyword evidence="3" id="KW-1185">Reference proteome</keyword>
<gene>
    <name evidence="2" type="ORF">CQA75_00650</name>
</gene>
<dbReference type="Pfam" id="PF03886">
    <property type="entry name" value="ABC_trans_aux"/>
    <property type="match status" value="1"/>
</dbReference>
<reference evidence="2 3" key="1">
    <citation type="submission" date="2018-05" db="EMBL/GenBank/DDBJ databases">
        <title>Novel Campyloabacter and Helicobacter Species and Strains.</title>
        <authorList>
            <person name="Mannion A.J."/>
            <person name="Shen Z."/>
            <person name="Fox J.G."/>
        </authorList>
    </citation>
    <scope>NUCLEOTIDE SEQUENCE [LARGE SCALE GENOMIC DNA]</scope>
    <source>
        <strain evidence="3">MIT10-5678</strain>
    </source>
</reference>
<dbReference type="Gene3D" id="3.40.50.10610">
    <property type="entry name" value="ABC-type transport auxiliary lipoprotein component"/>
    <property type="match status" value="1"/>
</dbReference>
<proteinExistence type="predicted"/>
<evidence type="ECO:0000313" key="2">
    <source>
        <dbReference type="EMBL" id="TKX34787.1"/>
    </source>
</evidence>
<sequence>MKKYLYIFILSFIFYGCSINNQVDKTQMFILKNDEISSNIPFKKTTKILKIKSATLPLYLNSKSIIYTQNNISNTYAYHFWADLPSNFYRSFLLSKLEKTKIFKAVISSQSSLNADYILESRIDSFEQILNSKQNYTQIAVSVNLIDVKENKIIVHRFFNHKENIEQNNISSIYQSFEKNLNSLTTDIVLWINSNID</sequence>
<feature type="domain" description="ABC-type transport auxiliary lipoprotein component" evidence="1">
    <location>
        <begin position="37"/>
        <end position="189"/>
    </location>
</feature>
<dbReference type="PROSITE" id="PS51257">
    <property type="entry name" value="PROKAR_LIPOPROTEIN"/>
    <property type="match status" value="1"/>
</dbReference>
<comment type="caution">
    <text evidence="2">The sequence shown here is derived from an EMBL/GenBank/DDBJ whole genome shotgun (WGS) entry which is preliminary data.</text>
</comment>
<evidence type="ECO:0000313" key="3">
    <source>
        <dbReference type="Proteomes" id="UP000309584"/>
    </source>
</evidence>
<dbReference type="RefSeq" id="WP_137623127.1">
    <property type="nucleotide sequence ID" value="NZ_NXLY01000001.1"/>
</dbReference>
<dbReference type="Proteomes" id="UP000309584">
    <property type="component" value="Unassembled WGS sequence"/>
</dbReference>
<organism evidence="2 3">
    <name type="scientific">Campylobacter taeniopygiae</name>
    <dbReference type="NCBI Taxonomy" id="2510188"/>
    <lineage>
        <taxon>Bacteria</taxon>
        <taxon>Pseudomonadati</taxon>
        <taxon>Campylobacterota</taxon>
        <taxon>Epsilonproteobacteria</taxon>
        <taxon>Campylobacterales</taxon>
        <taxon>Campylobacteraceae</taxon>
        <taxon>Campylobacter</taxon>
    </lineage>
</organism>